<protein>
    <submittedName>
        <fullName evidence="1">Uncharacterized protein</fullName>
    </submittedName>
</protein>
<dbReference type="Proteomes" id="UP000216478">
    <property type="component" value="Unassembled WGS sequence"/>
</dbReference>
<proteinExistence type="predicted"/>
<sequence>MKIIKITFAISVEIASFTNADDLVFIPSNGKNSVLAHFYTSNVGVNDWEGDVFGQEILNPGETIADGRRVCKCDMRFEFRDSDDLDTMTDTQDLCKLSTYTIEERA</sequence>
<accession>A0A256FRJ7</accession>
<dbReference type="EMBL" id="NNRL01000148">
    <property type="protein sequence ID" value="OYR17051.1"/>
    <property type="molecule type" value="Genomic_DNA"/>
</dbReference>
<dbReference type="RefSeq" id="WP_094539169.1">
    <property type="nucleotide sequence ID" value="NZ_JBHEER010000004.1"/>
</dbReference>
<evidence type="ECO:0000313" key="1">
    <source>
        <dbReference type="EMBL" id="OYR17051.1"/>
    </source>
</evidence>
<reference evidence="1 2" key="1">
    <citation type="submission" date="2017-07" db="EMBL/GenBank/DDBJ databases">
        <title>Phylogenetic study on the rhizospheric bacterium Ochrobactrum sp. A44.</title>
        <authorList>
            <person name="Krzyzanowska D.M."/>
            <person name="Ossowicki A."/>
            <person name="Rajewska M."/>
            <person name="Maciag T."/>
            <person name="Kaczynski Z."/>
            <person name="Czerwicka M."/>
            <person name="Jafra S."/>
        </authorList>
    </citation>
    <scope>NUCLEOTIDE SEQUENCE [LARGE SCALE GENOMIC DNA]</scope>
    <source>
        <strain evidence="1 2">OgA9a</strain>
    </source>
</reference>
<organism evidence="1 2">
    <name type="scientific">Brucella grignonensis</name>
    <dbReference type="NCBI Taxonomy" id="94627"/>
    <lineage>
        <taxon>Bacteria</taxon>
        <taxon>Pseudomonadati</taxon>
        <taxon>Pseudomonadota</taxon>
        <taxon>Alphaproteobacteria</taxon>
        <taxon>Hyphomicrobiales</taxon>
        <taxon>Brucellaceae</taxon>
        <taxon>Brucella/Ochrobactrum group</taxon>
        <taxon>Brucella</taxon>
    </lineage>
</organism>
<dbReference type="AlphaFoldDB" id="A0A256FRJ7"/>
<dbReference type="OrthoDB" id="4736977at2"/>
<comment type="caution">
    <text evidence="1">The sequence shown here is derived from an EMBL/GenBank/DDBJ whole genome shotgun (WGS) entry which is preliminary data.</text>
</comment>
<keyword evidence="2" id="KW-1185">Reference proteome</keyword>
<name>A0A256FRJ7_9HYPH</name>
<gene>
    <name evidence="1" type="ORF">CEV33_4177</name>
</gene>
<evidence type="ECO:0000313" key="2">
    <source>
        <dbReference type="Proteomes" id="UP000216478"/>
    </source>
</evidence>